<sequence>MFAQRERESTFGYEVMAYSGQGLIPWLINRPRGRDPGFPSWMMGEVLLLFHHSVRGAEFSYQGWLAQGSRNICKPRQIKFAAIGATRMTDEEGVSPPVLGPF</sequence>
<dbReference type="AlphaFoldDB" id="A0A451B3A5"/>
<dbReference type="EMBL" id="CAADGD010000136">
    <property type="protein sequence ID" value="VFK72752.1"/>
    <property type="molecule type" value="Genomic_DNA"/>
</dbReference>
<proteinExistence type="predicted"/>
<gene>
    <name evidence="1" type="ORF">BECKUNK1418G_GA0071005_114711</name>
    <name evidence="2" type="ORF">BECKUNK1418H_GA0071006_113611</name>
</gene>
<organism evidence="2">
    <name type="scientific">Candidatus Kentrum sp. UNK</name>
    <dbReference type="NCBI Taxonomy" id="2126344"/>
    <lineage>
        <taxon>Bacteria</taxon>
        <taxon>Pseudomonadati</taxon>
        <taxon>Pseudomonadota</taxon>
        <taxon>Gammaproteobacteria</taxon>
        <taxon>Candidatus Kentrum</taxon>
    </lineage>
</organism>
<dbReference type="EMBL" id="CAADFZ010000147">
    <property type="protein sequence ID" value="VFK67557.1"/>
    <property type="molecule type" value="Genomic_DNA"/>
</dbReference>
<evidence type="ECO:0000313" key="2">
    <source>
        <dbReference type="EMBL" id="VFK72752.1"/>
    </source>
</evidence>
<protein>
    <submittedName>
        <fullName evidence="2">Uncharacterized protein</fullName>
    </submittedName>
</protein>
<name>A0A451B3A5_9GAMM</name>
<accession>A0A451B3A5</accession>
<reference evidence="2" key="1">
    <citation type="submission" date="2019-02" db="EMBL/GenBank/DDBJ databases">
        <authorList>
            <person name="Gruber-Vodicka R. H."/>
            <person name="Seah K. B. B."/>
        </authorList>
    </citation>
    <scope>NUCLEOTIDE SEQUENCE</scope>
    <source>
        <strain evidence="2">BECK_BY19</strain>
        <strain evidence="1">BECK_BY8</strain>
    </source>
</reference>
<evidence type="ECO:0000313" key="1">
    <source>
        <dbReference type="EMBL" id="VFK67557.1"/>
    </source>
</evidence>